<protein>
    <submittedName>
        <fullName evidence="1">Uncharacterized protein</fullName>
    </submittedName>
</protein>
<comment type="caution">
    <text evidence="1">The sequence shown here is derived from an EMBL/GenBank/DDBJ whole genome shotgun (WGS) entry which is preliminary data.</text>
</comment>
<sequence>MHSWRDAARELGAAQGVGDLLGVARLVDEAGDVLARAPLQGLALLAIAGVDADGHGGPRVQVQLVHADAHVPVLQHLAALGQEEGTWATSASSGRARSSPASFTLIWAVSAVKGGKGGLASFPVSPMVIVEIEFASLLFSYEACVVKRQLAVLNGFAGGR</sequence>
<gene>
    <name evidence="1" type="ORF">NUW58_g8885</name>
</gene>
<organism evidence="1 2">
    <name type="scientific">Xylaria curta</name>
    <dbReference type="NCBI Taxonomy" id="42375"/>
    <lineage>
        <taxon>Eukaryota</taxon>
        <taxon>Fungi</taxon>
        <taxon>Dikarya</taxon>
        <taxon>Ascomycota</taxon>
        <taxon>Pezizomycotina</taxon>
        <taxon>Sordariomycetes</taxon>
        <taxon>Xylariomycetidae</taxon>
        <taxon>Xylariales</taxon>
        <taxon>Xylariaceae</taxon>
        <taxon>Xylaria</taxon>
    </lineage>
</organism>
<reference evidence="1" key="1">
    <citation type="submission" date="2022-10" db="EMBL/GenBank/DDBJ databases">
        <title>Genome Sequence of Xylaria curta.</title>
        <authorList>
            <person name="Buettner E."/>
        </authorList>
    </citation>
    <scope>NUCLEOTIDE SEQUENCE</scope>
    <source>
        <strain evidence="1">Babe10</strain>
    </source>
</reference>
<proteinExistence type="predicted"/>
<name>A0ACC1N3K1_9PEZI</name>
<accession>A0ACC1N3K1</accession>
<evidence type="ECO:0000313" key="1">
    <source>
        <dbReference type="EMBL" id="KAJ2973649.1"/>
    </source>
</evidence>
<dbReference type="EMBL" id="JAPDGR010002904">
    <property type="protein sequence ID" value="KAJ2973649.1"/>
    <property type="molecule type" value="Genomic_DNA"/>
</dbReference>
<keyword evidence="2" id="KW-1185">Reference proteome</keyword>
<dbReference type="Proteomes" id="UP001143856">
    <property type="component" value="Unassembled WGS sequence"/>
</dbReference>
<evidence type="ECO:0000313" key="2">
    <source>
        <dbReference type="Proteomes" id="UP001143856"/>
    </source>
</evidence>